<keyword evidence="8" id="KW-0067">ATP-binding</keyword>
<evidence type="ECO:0000313" key="15">
    <source>
        <dbReference type="Proteomes" id="UP001217838"/>
    </source>
</evidence>
<dbReference type="EC" id="2.7.6.3" evidence="3"/>
<evidence type="ECO:0000256" key="1">
    <source>
        <dbReference type="ARBA" id="ARBA00005051"/>
    </source>
</evidence>
<keyword evidence="6" id="KW-0547">Nucleotide-binding</keyword>
<dbReference type="PANTHER" id="PTHR43071">
    <property type="entry name" value="2-AMINO-4-HYDROXY-6-HYDROXYMETHYLDIHYDROPTERIDINE PYROPHOSPHOKINASE"/>
    <property type="match status" value="1"/>
</dbReference>
<dbReference type="InterPro" id="IPR000550">
    <property type="entry name" value="Hppk"/>
</dbReference>
<keyword evidence="15" id="KW-1185">Reference proteome</keyword>
<sequence>MTTVPLALAYVGLGSNLGDRAATLRAAAEELRAGAAPQTELLRCSPVFETRPLGPSLHPFLNAVVELRTRLAPEALLAELLALEARHGRTRRERWEARTLDLDLLVMTTDDRPLRVASERLVLPHPELSRRDFVLAPLAALRPDLRPDGGATTAELLAALPEESRTILAHGTAPLC</sequence>
<protein>
    <recommendedName>
        <fullName evidence="4">2-amino-4-hydroxy-6-hydroxymethyldihydropteridine pyrophosphokinase</fullName>
        <ecNumber evidence="3">2.7.6.3</ecNumber>
    </recommendedName>
    <alternativeName>
        <fullName evidence="11">6-hydroxymethyl-7,8-dihydropterin pyrophosphokinase</fullName>
    </alternativeName>
    <alternativeName>
        <fullName evidence="12">7,8-dihydro-6-hydroxymethylpterin-pyrophosphokinase</fullName>
    </alternativeName>
</protein>
<proteinExistence type="inferred from homology"/>
<dbReference type="GO" id="GO:0003848">
    <property type="term" value="F:2-amino-4-hydroxy-6-hydroxymethyldihydropteridine diphosphokinase activity"/>
    <property type="evidence" value="ECO:0007669"/>
    <property type="project" value="UniProtKB-EC"/>
</dbReference>
<dbReference type="SUPFAM" id="SSF55083">
    <property type="entry name" value="6-hydroxymethyl-7,8-dihydropterin pyrophosphokinase, HPPK"/>
    <property type="match status" value="1"/>
</dbReference>
<feature type="domain" description="7,8-dihydro-6-hydroxymethylpterin-pyrophosphokinase" evidence="13">
    <location>
        <begin position="10"/>
        <end position="142"/>
    </location>
</feature>
<keyword evidence="7" id="KW-0418">Kinase</keyword>
<dbReference type="PANTHER" id="PTHR43071:SF1">
    <property type="entry name" value="2-AMINO-4-HYDROXY-6-HYDROXYMETHYLDIHYDROPTERIDINE PYROPHOSPHOKINASE"/>
    <property type="match status" value="1"/>
</dbReference>
<evidence type="ECO:0000256" key="7">
    <source>
        <dbReference type="ARBA" id="ARBA00022777"/>
    </source>
</evidence>
<comment type="similarity">
    <text evidence="2">Belongs to the HPPK family.</text>
</comment>
<evidence type="ECO:0000256" key="11">
    <source>
        <dbReference type="ARBA" id="ARBA00029766"/>
    </source>
</evidence>
<evidence type="ECO:0000256" key="4">
    <source>
        <dbReference type="ARBA" id="ARBA00016218"/>
    </source>
</evidence>
<evidence type="ECO:0000313" key="14">
    <source>
        <dbReference type="EMBL" id="MDC0671373.1"/>
    </source>
</evidence>
<dbReference type="EMBL" id="JAQNDN010000015">
    <property type="protein sequence ID" value="MDC0671373.1"/>
    <property type="molecule type" value="Genomic_DNA"/>
</dbReference>
<evidence type="ECO:0000256" key="3">
    <source>
        <dbReference type="ARBA" id="ARBA00013253"/>
    </source>
</evidence>
<dbReference type="Gene3D" id="3.30.70.560">
    <property type="entry name" value="7,8-Dihydro-6-hydroxymethylpterin-pyrophosphokinase HPPK"/>
    <property type="match status" value="1"/>
</dbReference>
<evidence type="ECO:0000256" key="5">
    <source>
        <dbReference type="ARBA" id="ARBA00022679"/>
    </source>
</evidence>
<dbReference type="CDD" id="cd00483">
    <property type="entry name" value="HPPK"/>
    <property type="match status" value="1"/>
</dbReference>
<evidence type="ECO:0000256" key="9">
    <source>
        <dbReference type="ARBA" id="ARBA00022909"/>
    </source>
</evidence>
<dbReference type="NCBIfam" id="TIGR01498">
    <property type="entry name" value="folK"/>
    <property type="match status" value="1"/>
</dbReference>
<dbReference type="Pfam" id="PF01288">
    <property type="entry name" value="HPPK"/>
    <property type="match status" value="1"/>
</dbReference>
<evidence type="ECO:0000256" key="8">
    <source>
        <dbReference type="ARBA" id="ARBA00022840"/>
    </source>
</evidence>
<evidence type="ECO:0000256" key="6">
    <source>
        <dbReference type="ARBA" id="ARBA00022741"/>
    </source>
</evidence>
<dbReference type="InterPro" id="IPR035907">
    <property type="entry name" value="Hppk_sf"/>
</dbReference>
<comment type="function">
    <text evidence="10">Catalyzes the transfer of pyrophosphate from adenosine triphosphate (ATP) to 6-hydroxymethyl-7,8-dihydropterin, an enzymatic step in folate biosynthesis pathway.</text>
</comment>
<evidence type="ECO:0000256" key="10">
    <source>
        <dbReference type="ARBA" id="ARBA00029409"/>
    </source>
</evidence>
<evidence type="ECO:0000259" key="13">
    <source>
        <dbReference type="Pfam" id="PF01288"/>
    </source>
</evidence>
<comment type="pathway">
    <text evidence="1">Cofactor biosynthesis; tetrahydrofolate biosynthesis; 2-amino-4-hydroxy-6-hydroxymethyl-7,8-dihydropteridine diphosphate from 7,8-dihydroneopterin triphosphate: step 4/4.</text>
</comment>
<dbReference type="Proteomes" id="UP001217838">
    <property type="component" value="Unassembled WGS sequence"/>
</dbReference>
<name>A0ABT5BCC4_9BACT</name>
<evidence type="ECO:0000256" key="12">
    <source>
        <dbReference type="ARBA" id="ARBA00033413"/>
    </source>
</evidence>
<keyword evidence="5 14" id="KW-0808">Transferase</keyword>
<gene>
    <name evidence="14" type="primary">folK</name>
    <name evidence="14" type="ORF">POL58_26715</name>
</gene>
<reference evidence="14 15" key="1">
    <citation type="submission" date="2022-11" db="EMBL/GenBank/DDBJ databases">
        <title>Minimal conservation of predation-associated metabolite biosynthetic gene clusters underscores biosynthetic potential of Myxococcota including descriptions for ten novel species: Archangium lansinium sp. nov., Myxococcus landrumus sp. nov., Nannocystis bai.</title>
        <authorList>
            <person name="Ahearne A."/>
            <person name="Stevens C."/>
            <person name="Dowd S."/>
        </authorList>
    </citation>
    <scope>NUCLEOTIDE SEQUENCE [LARGE SCALE GENOMIC DNA]</scope>
    <source>
        <strain evidence="14 15">NCELM</strain>
    </source>
</reference>
<accession>A0ABT5BCC4</accession>
<organism evidence="14 15">
    <name type="scientific">Nannocystis radixulma</name>
    <dbReference type="NCBI Taxonomy" id="2995305"/>
    <lineage>
        <taxon>Bacteria</taxon>
        <taxon>Pseudomonadati</taxon>
        <taxon>Myxococcota</taxon>
        <taxon>Polyangia</taxon>
        <taxon>Nannocystales</taxon>
        <taxon>Nannocystaceae</taxon>
        <taxon>Nannocystis</taxon>
    </lineage>
</organism>
<keyword evidence="9" id="KW-0289">Folate biosynthesis</keyword>
<dbReference type="RefSeq" id="WP_272001533.1">
    <property type="nucleotide sequence ID" value="NZ_JAQNDN010000015.1"/>
</dbReference>
<comment type="caution">
    <text evidence="14">The sequence shown here is derived from an EMBL/GenBank/DDBJ whole genome shotgun (WGS) entry which is preliminary data.</text>
</comment>
<evidence type="ECO:0000256" key="2">
    <source>
        <dbReference type="ARBA" id="ARBA00005810"/>
    </source>
</evidence>